<name>A0A6I2MB13_9BACI</name>
<sequence length="112" mass="12637">MSNESNSLFLKGLFAGAAVGGALTLLHKPTREQFVAQGKSLKDKTALYIENPSLLTEEIKQQIDQAKGVIQEAKDDIEFINEKINELKETTPQMIEMIEETKERFLSDPKER</sequence>
<evidence type="ECO:0008006" key="4">
    <source>
        <dbReference type="Google" id="ProtNLM"/>
    </source>
</evidence>
<accession>A0A6I2MB13</accession>
<keyword evidence="1" id="KW-0175">Coiled coil</keyword>
<dbReference type="Proteomes" id="UP000441585">
    <property type="component" value="Unassembled WGS sequence"/>
</dbReference>
<dbReference type="AlphaFoldDB" id="A0A6I2MB13"/>
<reference evidence="2 3" key="1">
    <citation type="submission" date="2019-11" db="EMBL/GenBank/DDBJ databases">
        <title>Bacillus idriensis genome.</title>
        <authorList>
            <person name="Konopka E.N."/>
            <person name="Newman J.D."/>
        </authorList>
    </citation>
    <scope>NUCLEOTIDE SEQUENCE [LARGE SCALE GENOMIC DNA]</scope>
    <source>
        <strain evidence="2 3">DSM 19097</strain>
    </source>
</reference>
<evidence type="ECO:0000256" key="1">
    <source>
        <dbReference type="SAM" id="Coils"/>
    </source>
</evidence>
<evidence type="ECO:0000313" key="3">
    <source>
        <dbReference type="Proteomes" id="UP000441585"/>
    </source>
</evidence>
<evidence type="ECO:0000313" key="2">
    <source>
        <dbReference type="EMBL" id="MRX54959.1"/>
    </source>
</evidence>
<organism evidence="2 3">
    <name type="scientific">Metabacillus idriensis</name>
    <dbReference type="NCBI Taxonomy" id="324768"/>
    <lineage>
        <taxon>Bacteria</taxon>
        <taxon>Bacillati</taxon>
        <taxon>Bacillota</taxon>
        <taxon>Bacilli</taxon>
        <taxon>Bacillales</taxon>
        <taxon>Bacillaceae</taxon>
        <taxon>Metabacillus</taxon>
    </lineage>
</organism>
<keyword evidence="3" id="KW-1185">Reference proteome</keyword>
<dbReference type="EMBL" id="WKKF01000003">
    <property type="protein sequence ID" value="MRX54959.1"/>
    <property type="molecule type" value="Genomic_DNA"/>
</dbReference>
<proteinExistence type="predicted"/>
<dbReference type="RefSeq" id="WP_070879688.1">
    <property type="nucleotide sequence ID" value="NZ_CAJFZX010000004.1"/>
</dbReference>
<comment type="caution">
    <text evidence="2">The sequence shown here is derived from an EMBL/GenBank/DDBJ whole genome shotgun (WGS) entry which is preliminary data.</text>
</comment>
<protein>
    <recommendedName>
        <fullName evidence="4">YtxH domain-containing protein</fullName>
    </recommendedName>
</protein>
<gene>
    <name evidence="2" type="ORF">GJU41_13330</name>
</gene>
<feature type="coiled-coil region" evidence="1">
    <location>
        <begin position="56"/>
        <end position="90"/>
    </location>
</feature>